<feature type="compositionally biased region" description="Low complexity" evidence="1">
    <location>
        <begin position="203"/>
        <end position="213"/>
    </location>
</feature>
<evidence type="ECO:0000256" key="1">
    <source>
        <dbReference type="SAM" id="MobiDB-lite"/>
    </source>
</evidence>
<feature type="region of interest" description="Disordered" evidence="1">
    <location>
        <begin position="203"/>
        <end position="224"/>
    </location>
</feature>
<reference evidence="2 3" key="1">
    <citation type="submission" date="2021-07" db="EMBL/GenBank/DDBJ databases">
        <title>The Aristolochia fimbriata genome: insights into angiosperm evolution, floral development and chemical biosynthesis.</title>
        <authorList>
            <person name="Jiao Y."/>
        </authorList>
    </citation>
    <scope>NUCLEOTIDE SEQUENCE [LARGE SCALE GENOMIC DNA]</scope>
    <source>
        <strain evidence="2">IBCAS-2021</strain>
        <tissue evidence="2">Leaf</tissue>
    </source>
</reference>
<dbReference type="GO" id="GO:0003676">
    <property type="term" value="F:nucleic acid binding"/>
    <property type="evidence" value="ECO:0007669"/>
    <property type="project" value="InterPro"/>
</dbReference>
<dbReference type="Gene3D" id="4.10.60.10">
    <property type="entry name" value="Zinc finger, CCHC-type"/>
    <property type="match status" value="1"/>
</dbReference>
<dbReference type="EMBL" id="JAINDJ010000007">
    <property type="protein sequence ID" value="KAG9441380.1"/>
    <property type="molecule type" value="Genomic_DNA"/>
</dbReference>
<dbReference type="GO" id="GO:0008270">
    <property type="term" value="F:zinc ion binding"/>
    <property type="evidence" value="ECO:0007669"/>
    <property type="project" value="InterPro"/>
</dbReference>
<keyword evidence="3" id="KW-1185">Reference proteome</keyword>
<name>A0AAV7DXK2_ARIFI</name>
<dbReference type="SUPFAM" id="SSF57756">
    <property type="entry name" value="Retrovirus zinc finger-like domains"/>
    <property type="match status" value="1"/>
</dbReference>
<accession>A0AAV7DXK2</accession>
<dbReference type="Proteomes" id="UP000825729">
    <property type="component" value="Unassembled WGS sequence"/>
</dbReference>
<evidence type="ECO:0008006" key="4">
    <source>
        <dbReference type="Google" id="ProtNLM"/>
    </source>
</evidence>
<protein>
    <recommendedName>
        <fullName evidence="4">CCHC-type domain-containing protein</fullName>
    </recommendedName>
</protein>
<proteinExistence type="predicted"/>
<dbReference type="PANTHER" id="PTHR34222:SF100">
    <property type="entry name" value="CCHC-TYPE DOMAIN-CONTAINING PROTEIN"/>
    <property type="match status" value="1"/>
</dbReference>
<comment type="caution">
    <text evidence="2">The sequence shown here is derived from an EMBL/GenBank/DDBJ whole genome shotgun (WGS) entry which is preliminary data.</text>
</comment>
<gene>
    <name evidence="2" type="ORF">H6P81_017234</name>
</gene>
<dbReference type="PANTHER" id="PTHR34222">
    <property type="entry name" value="GAG_PRE-INTEGRS DOMAIN-CONTAINING PROTEIN"/>
    <property type="match status" value="1"/>
</dbReference>
<organism evidence="2 3">
    <name type="scientific">Aristolochia fimbriata</name>
    <name type="common">White veined hardy Dutchman's pipe vine</name>
    <dbReference type="NCBI Taxonomy" id="158543"/>
    <lineage>
        <taxon>Eukaryota</taxon>
        <taxon>Viridiplantae</taxon>
        <taxon>Streptophyta</taxon>
        <taxon>Embryophyta</taxon>
        <taxon>Tracheophyta</taxon>
        <taxon>Spermatophyta</taxon>
        <taxon>Magnoliopsida</taxon>
        <taxon>Magnoliidae</taxon>
        <taxon>Piperales</taxon>
        <taxon>Aristolochiaceae</taxon>
        <taxon>Aristolochia</taxon>
    </lineage>
</organism>
<dbReference type="AlphaFoldDB" id="A0AAV7DXK2"/>
<sequence length="224" mass="24533">MPNQSISDFYAQMSLLWDQLAVMDPQFEYEVDTIIFQKYIEEAYLVQFFMALRDEYDLIRSSMLHKTPLPSVESILLALLAEETRRLTRGPLSPSLGGIDTIFATSSQKSSTSSEDKPGATRDMNKVKCNYCKEFGHMKFTCPKLKKSPHSISTCRTTAALASQDDSLPSLPSTSPSPISTFNDIQKMINKALTGLGQGTSSASALSASLGTGPVNGEGVWDRA</sequence>
<evidence type="ECO:0000313" key="3">
    <source>
        <dbReference type="Proteomes" id="UP000825729"/>
    </source>
</evidence>
<evidence type="ECO:0000313" key="2">
    <source>
        <dbReference type="EMBL" id="KAG9441380.1"/>
    </source>
</evidence>
<dbReference type="InterPro" id="IPR036875">
    <property type="entry name" value="Znf_CCHC_sf"/>
</dbReference>